<dbReference type="CDD" id="cd00211">
    <property type="entry name" value="PTS_IIA_fru"/>
    <property type="match status" value="1"/>
</dbReference>
<evidence type="ECO:0000313" key="3">
    <source>
        <dbReference type="Proteomes" id="UP000031938"/>
    </source>
</evidence>
<evidence type="ECO:0000259" key="1">
    <source>
        <dbReference type="PROSITE" id="PS51094"/>
    </source>
</evidence>
<dbReference type="PANTHER" id="PTHR47738">
    <property type="entry name" value="PTS SYSTEM FRUCTOSE-LIKE EIIA COMPONENT-RELATED"/>
    <property type="match status" value="1"/>
</dbReference>
<sequence>MYKEAYARGYVSEFFFEKIKEREAAFPTGLNMASMNVAIPHTDAEYVYKQFIGVITLEKPVLFSLMDDAAQKVEVSIVFMLGLNQPHSQLTVLQKLMQVLQNQESLEHMSKAKTSEDIHSIFNQAAAI</sequence>
<dbReference type="PROSITE" id="PS51094">
    <property type="entry name" value="PTS_EIIA_TYPE_2"/>
    <property type="match status" value="1"/>
</dbReference>
<dbReference type="InterPro" id="IPR002178">
    <property type="entry name" value="PTS_EIIA_type-2_dom"/>
</dbReference>
<dbReference type="SUPFAM" id="SSF55804">
    <property type="entry name" value="Phoshotransferase/anion transport protein"/>
    <property type="match status" value="1"/>
</dbReference>
<dbReference type="STRING" id="889306.KP78_10950"/>
<feature type="domain" description="PTS EIIA type-2" evidence="1">
    <location>
        <begin position="1"/>
        <end position="125"/>
    </location>
</feature>
<dbReference type="PANTHER" id="PTHR47738:SF3">
    <property type="entry name" value="PHOSPHOTRANSFERASE SYSTEM MANNITOL_FRUCTOSE-SPECIFIC IIA DOMAIN CONTAINING PROTEIN"/>
    <property type="match status" value="1"/>
</dbReference>
<dbReference type="AlphaFoldDB" id="A0A0C2VL54"/>
<name>A0A0C2VL54_9BACL</name>
<comment type="caution">
    <text evidence="2">The sequence shown here is derived from an EMBL/GenBank/DDBJ whole genome shotgun (WGS) entry which is preliminary data.</text>
</comment>
<accession>A0A0C2VL54</accession>
<proteinExistence type="predicted"/>
<keyword evidence="3" id="KW-1185">Reference proteome</keyword>
<evidence type="ECO:0000313" key="2">
    <source>
        <dbReference type="EMBL" id="KIL49627.1"/>
    </source>
</evidence>
<organism evidence="2 3">
    <name type="scientific">Jeotgalibacillus soli</name>
    <dbReference type="NCBI Taxonomy" id="889306"/>
    <lineage>
        <taxon>Bacteria</taxon>
        <taxon>Bacillati</taxon>
        <taxon>Bacillota</taxon>
        <taxon>Bacilli</taxon>
        <taxon>Bacillales</taxon>
        <taxon>Caryophanaceae</taxon>
        <taxon>Jeotgalibacillus</taxon>
    </lineage>
</organism>
<dbReference type="EMBL" id="JXRP01000009">
    <property type="protein sequence ID" value="KIL49627.1"/>
    <property type="molecule type" value="Genomic_DNA"/>
</dbReference>
<reference evidence="2 3" key="1">
    <citation type="submission" date="2015-01" db="EMBL/GenBank/DDBJ databases">
        <title>Genome sequencing of Jeotgalibacillus soli.</title>
        <authorList>
            <person name="Goh K.M."/>
            <person name="Chan K.-G."/>
            <person name="Yaakop A.S."/>
            <person name="Ee R."/>
            <person name="Gan H.M."/>
            <person name="Chan C.S."/>
        </authorList>
    </citation>
    <scope>NUCLEOTIDE SEQUENCE [LARGE SCALE GENOMIC DNA]</scope>
    <source>
        <strain evidence="2 3">P9</strain>
    </source>
</reference>
<dbReference type="Pfam" id="PF00359">
    <property type="entry name" value="PTS_EIIA_2"/>
    <property type="match status" value="1"/>
</dbReference>
<dbReference type="InterPro" id="IPR051541">
    <property type="entry name" value="PTS_SugarTrans_NitroReg"/>
</dbReference>
<gene>
    <name evidence="2" type="ORF">KP78_10950</name>
</gene>
<dbReference type="Proteomes" id="UP000031938">
    <property type="component" value="Unassembled WGS sequence"/>
</dbReference>
<protein>
    <recommendedName>
        <fullName evidence="1">PTS EIIA type-2 domain-containing protein</fullName>
    </recommendedName>
</protein>
<dbReference type="Gene3D" id="3.40.930.10">
    <property type="entry name" value="Mannitol-specific EII, Chain A"/>
    <property type="match status" value="1"/>
</dbReference>
<dbReference type="InterPro" id="IPR016152">
    <property type="entry name" value="PTrfase/Anion_transptr"/>
</dbReference>
<dbReference type="PATRIC" id="fig|889306.3.peg.1103"/>